<evidence type="ECO:0000259" key="12">
    <source>
        <dbReference type="Pfam" id="PF13538"/>
    </source>
</evidence>
<feature type="binding site" evidence="11">
    <location>
        <begin position="178"/>
        <end position="185"/>
    </location>
    <ligand>
        <name>ATP</name>
        <dbReference type="ChEBI" id="CHEBI:30616"/>
    </ligand>
</feature>
<dbReference type="EC" id="5.6.2.3" evidence="11"/>
<dbReference type="PANTHER" id="PTHR43788:SF6">
    <property type="entry name" value="DNA HELICASE B"/>
    <property type="match status" value="1"/>
</dbReference>
<comment type="similarity">
    <text evidence="11">Belongs to the RecD family.</text>
</comment>
<comment type="subunit">
    <text evidence="11">Heterotrimer of RecB, RecC and RecD. All subunits contribute to DNA-binding.</text>
</comment>
<evidence type="ECO:0000256" key="8">
    <source>
        <dbReference type="ARBA" id="ARBA00023125"/>
    </source>
</evidence>
<keyword evidence="2 11" id="KW-0547">Nucleotide-binding</keyword>
<comment type="function">
    <text evidence="11">A helicase/nuclease that prepares dsDNA breaks (DSB) for recombinational DNA repair. Binds to DSBs and unwinds DNA via a highly rapid and processive ATP-dependent bidirectional helicase activity. Unwinds dsDNA until it encounters a Chi (crossover hotspot instigator) sequence from the 3' direction. Cuts ssDNA a few nucleotides 3' to the Chi site. The properties and activities of the enzyme are changed at Chi. The Chi-altered holoenzyme produces a long 3'-ssDNA overhang and facilitates RecA-binding to the ssDNA for homologous DNA recombination and repair. Holoenzyme degrades any linearized DNA that is unable to undergo homologous recombination. In the holoenzyme this subunit has ssDNA-dependent ATPase and 5'-3' helicase activity. When added to pre-assembled RecBC greatly stimulates nuclease activity and augments holoenzyme processivity. Negatively regulates the RecA-loading ability of RecBCD.</text>
</comment>
<dbReference type="Pfam" id="PF21185">
    <property type="entry name" value="RecD_N"/>
    <property type="match status" value="1"/>
</dbReference>
<dbReference type="GO" id="GO:0003677">
    <property type="term" value="F:DNA binding"/>
    <property type="evidence" value="ECO:0007669"/>
    <property type="project" value="UniProtKB-UniRule"/>
</dbReference>
<dbReference type="GO" id="GO:0008854">
    <property type="term" value="F:exodeoxyribonuclease V activity"/>
    <property type="evidence" value="ECO:0007669"/>
    <property type="project" value="InterPro"/>
</dbReference>
<dbReference type="GO" id="GO:0043139">
    <property type="term" value="F:5'-3' DNA helicase activity"/>
    <property type="evidence" value="ECO:0007669"/>
    <property type="project" value="UniProtKB-UniRule"/>
</dbReference>
<comment type="catalytic activity">
    <reaction evidence="11">
        <text>ATP + H2O = ADP + phosphate + H(+)</text>
        <dbReference type="Rhea" id="RHEA:13065"/>
        <dbReference type="ChEBI" id="CHEBI:15377"/>
        <dbReference type="ChEBI" id="CHEBI:15378"/>
        <dbReference type="ChEBI" id="CHEBI:30616"/>
        <dbReference type="ChEBI" id="CHEBI:43474"/>
        <dbReference type="ChEBI" id="CHEBI:456216"/>
        <dbReference type="EC" id="5.6.2.3"/>
    </reaction>
</comment>
<evidence type="ECO:0000256" key="7">
    <source>
        <dbReference type="ARBA" id="ARBA00022840"/>
    </source>
</evidence>
<dbReference type="InterPro" id="IPR041851">
    <property type="entry name" value="RecD_N_sf"/>
</dbReference>
<reference evidence="14 15" key="1">
    <citation type="submission" date="2019-07" db="EMBL/GenBank/DDBJ databases">
        <title>Tepidimonas aquatica CLN-1 draft genome.</title>
        <authorList>
            <person name="Da Costa M.S."/>
            <person name="Froufe H.J.C."/>
            <person name="Egas C."/>
            <person name="Albuquerque L."/>
        </authorList>
    </citation>
    <scope>NUCLEOTIDE SEQUENCE [LARGE SCALE GENOMIC DNA]</scope>
    <source>
        <strain evidence="14 15">CLN-1</strain>
    </source>
</reference>
<evidence type="ECO:0000256" key="6">
    <source>
        <dbReference type="ARBA" id="ARBA00022839"/>
    </source>
</evidence>
<gene>
    <name evidence="11 14" type="primary">recD</name>
    <name evidence="14" type="ORF">Taqua_01022</name>
</gene>
<evidence type="ECO:0000256" key="11">
    <source>
        <dbReference type="HAMAP-Rule" id="MF_01487"/>
    </source>
</evidence>
<evidence type="ECO:0000313" key="15">
    <source>
        <dbReference type="Proteomes" id="UP000318554"/>
    </source>
</evidence>
<evidence type="ECO:0000256" key="2">
    <source>
        <dbReference type="ARBA" id="ARBA00022741"/>
    </source>
</evidence>
<keyword evidence="10 11" id="KW-0413">Isomerase</keyword>
<dbReference type="InterPro" id="IPR027785">
    <property type="entry name" value="UvrD-like_helicase_C"/>
</dbReference>
<evidence type="ECO:0000256" key="9">
    <source>
        <dbReference type="ARBA" id="ARBA00023204"/>
    </source>
</evidence>
<keyword evidence="3 11" id="KW-0227">DNA damage</keyword>
<dbReference type="Pfam" id="PF13538">
    <property type="entry name" value="UvrD_C_2"/>
    <property type="match status" value="1"/>
</dbReference>
<keyword evidence="8 11" id="KW-0238">DNA-binding</keyword>
<dbReference type="GO" id="GO:0017116">
    <property type="term" value="F:single-stranded DNA helicase activity"/>
    <property type="evidence" value="ECO:0007669"/>
    <property type="project" value="TreeGrafter"/>
</dbReference>
<sequence length="640" mass="67823">MTPPATDTLDTWLQRGLASGELRAADAAFARVAQRLCPDAPLATCLASAVVSRHAADGHIAWLIQRTAPPNGPCSARLQRLLSRTPHAADHPPWLGDGSAPTPLVRHGSRLYLWRHWQREQAVAHALAARLHPTPSPAPVEVRAWLDALFGPPADGHDADQRWACARTLHQALTVITGGPGTGKTTTVARLLATLQGLALAQGAPLTIALAAPTGKAAARLAAALAQAWRALPPTGLPLPTDQLRAHLPGAARTLHALLGQRPDGGAARHGPDRPLPLDVLVVDEASMVDLELLHATVQALPPQARLILLGDRDQLASVQAGAVLAELCLHADAARWHPGTAQALHAATGVAVPAAWIDPGGDALDQAVVMLRRSRRFDADSGIGRWAQAVRQGDVDAVHHLLHHPTADVSVHSGPEDDRWLTTWSAHAQALLQPLAGALPTLADAHPWAGERLAQHGRLQVLCALRQGPWGVQGLNARLQRRAEGTTPALPQGPWGPAGQPWLVTRNQPALGVMNGDLGLLLPLRAPDGGLQWRLALPATQPGAGVHWVLPAQLQHVEPAWAMTVHKAQGSEFDHVILVLPPDPDSPLATRELLYTGITRARQRLTLVLPGGPATLLAALQRRTERDSGLRDAVLAALP</sequence>
<dbReference type="NCBIfam" id="TIGR01447">
    <property type="entry name" value="recD"/>
    <property type="match status" value="1"/>
</dbReference>
<dbReference type="RefSeq" id="WP_144325352.1">
    <property type="nucleotide sequence ID" value="NZ_VJNA01000010.1"/>
</dbReference>
<dbReference type="GO" id="GO:0016887">
    <property type="term" value="F:ATP hydrolysis activity"/>
    <property type="evidence" value="ECO:0007669"/>
    <property type="project" value="RHEA"/>
</dbReference>
<evidence type="ECO:0000259" key="13">
    <source>
        <dbReference type="Pfam" id="PF21185"/>
    </source>
</evidence>
<keyword evidence="15" id="KW-1185">Reference proteome</keyword>
<dbReference type="InterPro" id="IPR049550">
    <property type="entry name" value="RecD_N"/>
</dbReference>
<keyword evidence="5 11" id="KW-0347">Helicase</keyword>
<dbReference type="Gene3D" id="3.40.50.300">
    <property type="entry name" value="P-loop containing nucleotide triphosphate hydrolases"/>
    <property type="match status" value="3"/>
</dbReference>
<dbReference type="CDD" id="cd18809">
    <property type="entry name" value="SF1_C_RecD"/>
    <property type="match status" value="1"/>
</dbReference>
<dbReference type="Gene3D" id="1.10.10.1020">
    <property type="entry name" value="RecBCD complex, subunit RecD, N-terminal domain"/>
    <property type="match status" value="1"/>
</dbReference>
<dbReference type="OrthoDB" id="9803432at2"/>
<keyword evidence="6 11" id="KW-0269">Exonuclease</keyword>
<proteinExistence type="inferred from homology"/>
<dbReference type="AlphaFoldDB" id="A0A554WPQ2"/>
<keyword evidence="4 11" id="KW-0378">Hydrolase</keyword>
<dbReference type="GO" id="GO:0005524">
    <property type="term" value="F:ATP binding"/>
    <property type="evidence" value="ECO:0007669"/>
    <property type="project" value="UniProtKB-UniRule"/>
</dbReference>
<evidence type="ECO:0000256" key="10">
    <source>
        <dbReference type="ARBA" id="ARBA00023235"/>
    </source>
</evidence>
<dbReference type="GO" id="GO:0009338">
    <property type="term" value="C:exodeoxyribonuclease V complex"/>
    <property type="evidence" value="ECO:0007669"/>
    <property type="project" value="InterPro"/>
</dbReference>
<keyword evidence="9 11" id="KW-0234">DNA repair</keyword>
<dbReference type="Proteomes" id="UP000318554">
    <property type="component" value="Unassembled WGS sequence"/>
</dbReference>
<organism evidence="14 15">
    <name type="scientific">Tepidimonas aquatica</name>
    <dbReference type="NCBI Taxonomy" id="247482"/>
    <lineage>
        <taxon>Bacteria</taxon>
        <taxon>Pseudomonadati</taxon>
        <taxon>Pseudomonadota</taxon>
        <taxon>Betaproteobacteria</taxon>
        <taxon>Burkholderiales</taxon>
        <taxon>Tepidimonas</taxon>
    </lineage>
</organism>
<feature type="domain" description="UvrD-like helicase C-terminal" evidence="12">
    <location>
        <begin position="560"/>
        <end position="609"/>
    </location>
</feature>
<evidence type="ECO:0000256" key="4">
    <source>
        <dbReference type="ARBA" id="ARBA00022801"/>
    </source>
</evidence>
<keyword evidence="1 11" id="KW-0540">Nuclease</keyword>
<evidence type="ECO:0000256" key="3">
    <source>
        <dbReference type="ARBA" id="ARBA00022763"/>
    </source>
</evidence>
<dbReference type="Pfam" id="PF13245">
    <property type="entry name" value="AAA_19"/>
    <property type="match status" value="1"/>
</dbReference>
<dbReference type="InterPro" id="IPR006344">
    <property type="entry name" value="RecD"/>
</dbReference>
<dbReference type="InterPro" id="IPR050534">
    <property type="entry name" value="Coronavir_polyprotein_1ab"/>
</dbReference>
<dbReference type="PANTHER" id="PTHR43788">
    <property type="entry name" value="DNA2/NAM7 HELICASE FAMILY MEMBER"/>
    <property type="match status" value="1"/>
</dbReference>
<keyword evidence="7 11" id="KW-0067">ATP-binding</keyword>
<feature type="domain" description="RecBCD enzyme subunit RecD N-terminal" evidence="13">
    <location>
        <begin position="20"/>
        <end position="112"/>
    </location>
</feature>
<evidence type="ECO:0000313" key="14">
    <source>
        <dbReference type="EMBL" id="TSE25547.1"/>
    </source>
</evidence>
<dbReference type="SUPFAM" id="SSF52540">
    <property type="entry name" value="P-loop containing nucleoside triphosphate hydrolases"/>
    <property type="match status" value="2"/>
</dbReference>
<name>A0A554WPQ2_9BURK</name>
<comment type="caution">
    <text evidence="14">The sequence shown here is derived from an EMBL/GenBank/DDBJ whole genome shotgun (WGS) entry which is preliminary data.</text>
</comment>
<comment type="miscellaneous">
    <text evidence="11">In the RecBCD complex, RecB has a slow 3'-5' helicase, an exonuclease activity and loads RecA onto ssDNA, RecD has a fast 5'-3' helicase activity, while RecC stimulates the ATPase and processivity of the RecB helicase and contributes to recognition of the Chi site.</text>
</comment>
<accession>A0A554WPQ2</accession>
<dbReference type="GO" id="GO:0000724">
    <property type="term" value="P:double-strand break repair via homologous recombination"/>
    <property type="evidence" value="ECO:0007669"/>
    <property type="project" value="UniProtKB-UniRule"/>
</dbReference>
<protein>
    <recommendedName>
        <fullName evidence="11">RecBCD enzyme subunit RecD</fullName>
        <ecNumber evidence="11">5.6.2.3</ecNumber>
    </recommendedName>
    <alternativeName>
        <fullName evidence="11">DNA 5'-3' helicase subunit RecD</fullName>
    </alternativeName>
    <alternativeName>
        <fullName evidence="11">Exonuclease V subunit RecD</fullName>
        <shortName evidence="11">ExoV subunit RecD</shortName>
    </alternativeName>
    <alternativeName>
        <fullName evidence="11">Helicase/nuclease RecBCD subunit RecD</fullName>
    </alternativeName>
</protein>
<dbReference type="InterPro" id="IPR027417">
    <property type="entry name" value="P-loop_NTPase"/>
</dbReference>
<evidence type="ECO:0000256" key="5">
    <source>
        <dbReference type="ARBA" id="ARBA00022806"/>
    </source>
</evidence>
<dbReference type="EMBL" id="VJNA01000010">
    <property type="protein sequence ID" value="TSE25547.1"/>
    <property type="molecule type" value="Genomic_DNA"/>
</dbReference>
<dbReference type="HAMAP" id="MF_01487">
    <property type="entry name" value="RecD"/>
    <property type="match status" value="1"/>
</dbReference>
<evidence type="ECO:0000256" key="1">
    <source>
        <dbReference type="ARBA" id="ARBA00022722"/>
    </source>
</evidence>